<protein>
    <recommendedName>
        <fullName evidence="2">DH domain-containing protein</fullName>
    </recommendedName>
</protein>
<dbReference type="PANTHER" id="PTHR13217">
    <property type="entry name" value="PLECKSTRIN HOMOLOGY DOMAIN-CONTAINING FAMILY G MEMBER 7"/>
    <property type="match status" value="1"/>
</dbReference>
<dbReference type="PROSITE" id="PS50010">
    <property type="entry name" value="DH_2"/>
    <property type="match status" value="1"/>
</dbReference>
<dbReference type="GO" id="GO:0043542">
    <property type="term" value="P:endothelial cell migration"/>
    <property type="evidence" value="ECO:0007669"/>
    <property type="project" value="TreeGrafter"/>
</dbReference>
<dbReference type="CDD" id="cd13244">
    <property type="entry name" value="PH_PLEKHG5_G6"/>
    <property type="match status" value="1"/>
</dbReference>
<dbReference type="InterPro" id="IPR000219">
    <property type="entry name" value="DH_dom"/>
</dbReference>
<organism evidence="3 4">
    <name type="scientific">Paralvinella palmiformis</name>
    <dbReference type="NCBI Taxonomy" id="53620"/>
    <lineage>
        <taxon>Eukaryota</taxon>
        <taxon>Metazoa</taxon>
        <taxon>Spiralia</taxon>
        <taxon>Lophotrochozoa</taxon>
        <taxon>Annelida</taxon>
        <taxon>Polychaeta</taxon>
        <taxon>Sedentaria</taxon>
        <taxon>Canalipalpata</taxon>
        <taxon>Terebellida</taxon>
        <taxon>Terebelliformia</taxon>
        <taxon>Alvinellidae</taxon>
        <taxon>Paralvinella</taxon>
    </lineage>
</organism>
<dbReference type="CDD" id="cd00160">
    <property type="entry name" value="RhoGEF"/>
    <property type="match status" value="1"/>
</dbReference>
<feature type="region of interest" description="Disordered" evidence="1">
    <location>
        <begin position="23"/>
        <end position="62"/>
    </location>
</feature>
<reference evidence="3" key="1">
    <citation type="journal article" date="2023" name="Mol. Biol. Evol.">
        <title>Third-Generation Sequencing Reveals the Adaptive Role of the Epigenome in Three Deep-Sea Polychaetes.</title>
        <authorList>
            <person name="Perez M."/>
            <person name="Aroh O."/>
            <person name="Sun Y."/>
            <person name="Lan Y."/>
            <person name="Juniper S.K."/>
            <person name="Young C.R."/>
            <person name="Angers B."/>
            <person name="Qian P.Y."/>
        </authorList>
    </citation>
    <scope>NUCLEOTIDE SEQUENCE</scope>
    <source>
        <strain evidence="3">P08H-3</strain>
    </source>
</reference>
<feature type="domain" description="DH" evidence="2">
    <location>
        <begin position="129"/>
        <end position="317"/>
    </location>
</feature>
<feature type="compositionally biased region" description="Acidic residues" evidence="1">
    <location>
        <begin position="732"/>
        <end position="742"/>
    </location>
</feature>
<dbReference type="EMBL" id="JAODUP010000350">
    <property type="protein sequence ID" value="KAK2151801.1"/>
    <property type="molecule type" value="Genomic_DNA"/>
</dbReference>
<dbReference type="GO" id="GO:0005886">
    <property type="term" value="C:plasma membrane"/>
    <property type="evidence" value="ECO:0007669"/>
    <property type="project" value="TreeGrafter"/>
</dbReference>
<evidence type="ECO:0000313" key="3">
    <source>
        <dbReference type="EMBL" id="KAK2151801.1"/>
    </source>
</evidence>
<feature type="region of interest" description="Disordered" evidence="1">
    <location>
        <begin position="695"/>
        <end position="783"/>
    </location>
</feature>
<sequence length="870" mass="98568">MGGGKVDQAINYSTQLEVISHPITGESSEMRFKSDPEGKNSRSEANLPETVSPHGTLKGNQPLKSISKIFTGTKKSDQLNEILHFYSNNGLPPIPGLLQLGNKKFDPAIFRLENSWTDLVKNPQNCDRYQQEAIWELLKTEVAYIRDLQLVINMFLACLYDLQSHEMLNDIETEKIFSNIADLHQHNCLFYETHMYKIVTTARETGQPLDPTPLIHGFTEFRSFFEAYSRFCIDYMSCQQYLIRMKEENELFKIFLSWAENQRECNRLSLRDYIGKPFQRLTKYKLLLERIWREPRPDHVQAMISKVDQFICQVNATVTQLEIMRRIESYDAVDLPNNDAVAKMVGPFSRLDLTMPIPGTNRTRFLLEEGTLRMNSRTDVICFLFTDMLLITKATSKKVDVGSKVRVKVYKPPMRLDKVFIKQLNDGGFTLVYLNEYNLATTAYTFHGDQSRLWYERLRQAQADYEKLCNAIMDQSEAYLLNWANGSEHEDEFAYMNARTMTREFGLDQAGVHRQMSMSSAATSGFSEGIRSEGRRPYSIPGSEVDKLRIRSAVNLHGQNSGASPRGSPPVSPLVNKYAGNGTATNSQFYSSHQDRQHGHPDPNAVIVNPYLARQGQMAKEYYRLPQYLSSSGEDTAQRLPAGRVAPDNLKKLKQRRDRRYYTADMIQDLRHGKDASIQKRLSWHSGAKDTDYECKQRMVKSQTTSSDSLRSVYSSSGISSVGSLHPNQDQEISEEGDDIEWADPSSEDSSSVASDNTTKTRQMSSSSTAPSNVETSIRDSITSSEVNVSFPVMRQDSDTQTTPPGNLATQISVSKSMPDISRLTLLEGSGGGQRAALAELFREGRRRKLSDSQSKRLKLQLLNSTLEAT</sequence>
<dbReference type="SUPFAM" id="SSF50729">
    <property type="entry name" value="PH domain-like"/>
    <property type="match status" value="1"/>
</dbReference>
<dbReference type="PANTHER" id="PTHR13217:SF11">
    <property type="entry name" value="PLECKSTRIN HOMOLOGY DOMAIN-CONTAINING FAMILY G MEMBER 5"/>
    <property type="match status" value="1"/>
</dbReference>
<dbReference type="Pfam" id="PF00621">
    <property type="entry name" value="RhoGEF"/>
    <property type="match status" value="1"/>
</dbReference>
<feature type="compositionally biased region" description="Polar residues" evidence="1">
    <location>
        <begin position="757"/>
        <end position="783"/>
    </location>
</feature>
<proteinExistence type="predicted"/>
<dbReference type="InterPro" id="IPR040181">
    <property type="entry name" value="PKHG5/7"/>
</dbReference>
<feature type="compositionally biased region" description="Low complexity" evidence="1">
    <location>
        <begin position="744"/>
        <end position="756"/>
    </location>
</feature>
<name>A0AAD9JF19_9ANNE</name>
<dbReference type="InterPro" id="IPR011993">
    <property type="entry name" value="PH-like_dom_sf"/>
</dbReference>
<evidence type="ECO:0000259" key="2">
    <source>
        <dbReference type="PROSITE" id="PS50010"/>
    </source>
</evidence>
<accession>A0AAD9JF19</accession>
<dbReference type="GO" id="GO:0005085">
    <property type="term" value="F:guanyl-nucleotide exchange factor activity"/>
    <property type="evidence" value="ECO:0007669"/>
    <property type="project" value="InterPro"/>
</dbReference>
<feature type="compositionally biased region" description="Basic and acidic residues" evidence="1">
    <location>
        <begin position="28"/>
        <end position="42"/>
    </location>
</feature>
<dbReference type="GO" id="GO:0030139">
    <property type="term" value="C:endocytic vesicle"/>
    <property type="evidence" value="ECO:0007669"/>
    <property type="project" value="TreeGrafter"/>
</dbReference>
<evidence type="ECO:0000313" key="4">
    <source>
        <dbReference type="Proteomes" id="UP001208570"/>
    </source>
</evidence>
<feature type="compositionally biased region" description="Low complexity" evidence="1">
    <location>
        <begin position="706"/>
        <end position="725"/>
    </location>
</feature>
<dbReference type="Gene3D" id="1.20.900.10">
    <property type="entry name" value="Dbl homology (DH) domain"/>
    <property type="match status" value="1"/>
</dbReference>
<keyword evidence="4" id="KW-1185">Reference proteome</keyword>
<dbReference type="AlphaFoldDB" id="A0AAD9JF19"/>
<dbReference type="SMART" id="SM00325">
    <property type="entry name" value="RhoGEF"/>
    <property type="match status" value="1"/>
</dbReference>
<dbReference type="Gene3D" id="2.30.29.30">
    <property type="entry name" value="Pleckstrin-homology domain (PH domain)/Phosphotyrosine-binding domain (PTB)"/>
    <property type="match status" value="1"/>
</dbReference>
<evidence type="ECO:0000256" key="1">
    <source>
        <dbReference type="SAM" id="MobiDB-lite"/>
    </source>
</evidence>
<dbReference type="SUPFAM" id="SSF48065">
    <property type="entry name" value="DBL homology domain (DH-domain)"/>
    <property type="match status" value="1"/>
</dbReference>
<dbReference type="Proteomes" id="UP001208570">
    <property type="component" value="Unassembled WGS sequence"/>
</dbReference>
<dbReference type="InterPro" id="IPR035899">
    <property type="entry name" value="DBL_dom_sf"/>
</dbReference>
<dbReference type="GO" id="GO:0007266">
    <property type="term" value="P:Rho protein signal transduction"/>
    <property type="evidence" value="ECO:0007669"/>
    <property type="project" value="TreeGrafter"/>
</dbReference>
<feature type="region of interest" description="Disordered" evidence="1">
    <location>
        <begin position="580"/>
        <end position="603"/>
    </location>
</feature>
<comment type="caution">
    <text evidence="3">The sequence shown here is derived from an EMBL/GenBank/DDBJ whole genome shotgun (WGS) entry which is preliminary data.</text>
</comment>
<gene>
    <name evidence="3" type="ORF">LSH36_350g02025</name>
</gene>
<dbReference type="GO" id="GO:0030424">
    <property type="term" value="C:axon"/>
    <property type="evidence" value="ECO:0007669"/>
    <property type="project" value="TreeGrafter"/>
</dbReference>
<feature type="compositionally biased region" description="Polar residues" evidence="1">
    <location>
        <begin position="582"/>
        <end position="592"/>
    </location>
</feature>